<organism evidence="2 3">
    <name type="scientific">Sphagnum troendelagicum</name>
    <dbReference type="NCBI Taxonomy" id="128251"/>
    <lineage>
        <taxon>Eukaryota</taxon>
        <taxon>Viridiplantae</taxon>
        <taxon>Streptophyta</taxon>
        <taxon>Embryophyta</taxon>
        <taxon>Bryophyta</taxon>
        <taxon>Sphagnophytina</taxon>
        <taxon>Sphagnopsida</taxon>
        <taxon>Sphagnales</taxon>
        <taxon>Sphagnaceae</taxon>
        <taxon>Sphagnum</taxon>
    </lineage>
</organism>
<dbReference type="EMBL" id="OZ019898">
    <property type="protein sequence ID" value="CAK9228380.1"/>
    <property type="molecule type" value="Genomic_DNA"/>
</dbReference>
<evidence type="ECO:0000313" key="2">
    <source>
        <dbReference type="EMBL" id="CAK9228380.1"/>
    </source>
</evidence>
<reference evidence="2" key="1">
    <citation type="submission" date="2024-02" db="EMBL/GenBank/DDBJ databases">
        <authorList>
            <consortium name="ELIXIR-Norway"/>
            <consortium name="Elixir Norway"/>
        </authorList>
    </citation>
    <scope>NUCLEOTIDE SEQUENCE</scope>
</reference>
<protein>
    <submittedName>
        <fullName evidence="2">Uncharacterized protein</fullName>
    </submittedName>
</protein>
<dbReference type="PANTHER" id="PTHR11743:SF73">
    <property type="entry name" value="PHEROPHORIN DOMAIN-CONTAINING PROTEIN"/>
    <property type="match status" value="1"/>
</dbReference>
<dbReference type="InterPro" id="IPR023614">
    <property type="entry name" value="Porin_dom_sf"/>
</dbReference>
<dbReference type="CDD" id="cd07306">
    <property type="entry name" value="Porin3_VDAC"/>
    <property type="match status" value="1"/>
</dbReference>
<dbReference type="PANTHER" id="PTHR11743">
    <property type="entry name" value="VOLTAGE-DEPENDENT ANION-SELECTIVE CHANNEL"/>
    <property type="match status" value="1"/>
</dbReference>
<sequence length="301" mass="31347">MGKEEGDGVGVGGWLFGKGVGGPVLFGDVGSQAKDLVYKGFVPGHMLMVSCLGPVGSTVTSTASITQDVTVGIVSASFQDGNTKHDLSFDTVGTQINASTTYTNFGVPGVTAGVQTSFPGGVNEGKAHVHYHHDFAALGAKVHGLKVAPEVELSANIGSQKLYVGGSVLYNTQLRTIGMTKAGFGFTTPEFTAAAIVDPLIDKSVDVYVTRFLSPKCQVGANINRLQDKGLTAAKVAGSYIWDKHTIVKARFDDKGIVAGLLQYSPNPLITFSLFAELNSRDLKAHPNVGLSLSLLAGAAS</sequence>
<keyword evidence="3" id="KW-1185">Reference proteome</keyword>
<dbReference type="InterPro" id="IPR027246">
    <property type="entry name" value="Porin_Euk/Tom40"/>
</dbReference>
<comment type="similarity">
    <text evidence="1">Belongs to the eukaryotic mitochondrial porin (TC 1.B.8.1) family.</text>
</comment>
<evidence type="ECO:0000313" key="3">
    <source>
        <dbReference type="Proteomes" id="UP001497512"/>
    </source>
</evidence>
<dbReference type="Gene3D" id="2.40.160.10">
    <property type="entry name" value="Porin"/>
    <property type="match status" value="1"/>
</dbReference>
<evidence type="ECO:0000256" key="1">
    <source>
        <dbReference type="ARBA" id="ARBA00009624"/>
    </source>
</evidence>
<name>A0ABP0US88_9BRYO</name>
<proteinExistence type="inferred from homology"/>
<gene>
    <name evidence="2" type="ORF">CSSPTR1EN2_LOCUS19020</name>
</gene>
<dbReference type="Proteomes" id="UP001497512">
    <property type="component" value="Chromosome 6"/>
</dbReference>
<accession>A0ABP0US88</accession>
<dbReference type="Pfam" id="PF01459">
    <property type="entry name" value="Porin_3"/>
    <property type="match status" value="1"/>
</dbReference>
<dbReference type="InterPro" id="IPR001925">
    <property type="entry name" value="Porin_Euk"/>
</dbReference>